<feature type="transmembrane region" description="Helical" evidence="1">
    <location>
        <begin position="54"/>
        <end position="74"/>
    </location>
</feature>
<dbReference type="AlphaFoldDB" id="A0A564YXM8"/>
<keyword evidence="1" id="KW-0812">Transmembrane</keyword>
<protein>
    <submittedName>
        <fullName evidence="2">Uncharacterized protein</fullName>
    </submittedName>
</protein>
<evidence type="ECO:0000313" key="2">
    <source>
        <dbReference type="EMBL" id="VUZ52021.1"/>
    </source>
</evidence>
<keyword evidence="3" id="KW-1185">Reference proteome</keyword>
<evidence type="ECO:0000256" key="1">
    <source>
        <dbReference type="SAM" id="Phobius"/>
    </source>
</evidence>
<organism evidence="2 3">
    <name type="scientific">Hymenolepis diminuta</name>
    <name type="common">Rat tapeworm</name>
    <dbReference type="NCBI Taxonomy" id="6216"/>
    <lineage>
        <taxon>Eukaryota</taxon>
        <taxon>Metazoa</taxon>
        <taxon>Spiralia</taxon>
        <taxon>Lophotrochozoa</taxon>
        <taxon>Platyhelminthes</taxon>
        <taxon>Cestoda</taxon>
        <taxon>Eucestoda</taxon>
        <taxon>Cyclophyllidea</taxon>
        <taxon>Hymenolepididae</taxon>
        <taxon>Hymenolepis</taxon>
    </lineage>
</organism>
<evidence type="ECO:0000313" key="3">
    <source>
        <dbReference type="Proteomes" id="UP000321570"/>
    </source>
</evidence>
<gene>
    <name evidence="2" type="ORF">WMSIL1_LOCUS10543</name>
</gene>
<keyword evidence="1" id="KW-0472">Membrane</keyword>
<feature type="transmembrane region" description="Helical" evidence="1">
    <location>
        <begin position="94"/>
        <end position="118"/>
    </location>
</feature>
<reference evidence="2 3" key="1">
    <citation type="submission" date="2019-07" db="EMBL/GenBank/DDBJ databases">
        <authorList>
            <person name="Jastrzebski P J."/>
            <person name="Paukszto L."/>
            <person name="Jastrzebski P J."/>
        </authorList>
    </citation>
    <scope>NUCLEOTIDE SEQUENCE [LARGE SCALE GENOMIC DNA]</scope>
    <source>
        <strain evidence="2 3">WMS-il1</strain>
    </source>
</reference>
<proteinExistence type="predicted"/>
<dbReference type="EMBL" id="CABIJS010000455">
    <property type="protein sequence ID" value="VUZ52021.1"/>
    <property type="molecule type" value="Genomic_DNA"/>
</dbReference>
<name>A0A564YXM8_HYMDI</name>
<dbReference type="Proteomes" id="UP000321570">
    <property type="component" value="Unassembled WGS sequence"/>
</dbReference>
<accession>A0A564YXM8</accession>
<keyword evidence="1" id="KW-1133">Transmembrane helix</keyword>
<sequence length="119" mass="13641">MSRPANRFPLFYSGFVSHKSTSTLMLLRDLTQVTRIKLSFFTHKNNARLSVTSSYASSSSLLFLSTPPLLPLFVTRFKLVMASLKAFWSDQLLVPYFIFVFSYCSNSYEMVIVITVVIY</sequence>